<reference evidence="2 3" key="1">
    <citation type="journal article" date="2012" name="Stand. Genomic Sci.">
        <title>Complete genome sequence of the melanogenic marine bacterium Marinomonas mediterranea type strain (MMB-1(T)).</title>
        <authorList>
            <person name="Lucas-Elio P."/>
            <person name="Goodwin L."/>
            <person name="Woyke T."/>
            <person name="Pitluck S."/>
            <person name="Nolan M."/>
            <person name="Kyrpides N.C."/>
            <person name="Detter J.C."/>
            <person name="Copeland A."/>
            <person name="Teshima H."/>
            <person name="Bruce D."/>
            <person name="Detter C."/>
            <person name="Tapia R."/>
            <person name="Han S."/>
            <person name="Land M.L."/>
            <person name="Ivanova N."/>
            <person name="Mikhailova N."/>
            <person name="Johnston A.W."/>
            <person name="Sanchez-Amat A."/>
        </authorList>
    </citation>
    <scope>NUCLEOTIDE SEQUENCE [LARGE SCALE GENOMIC DNA]</scope>
    <source>
        <strain evidence="3">ATCC 700492 / JCM 21426 / NBRC 103028 / MMB-1</strain>
    </source>
</reference>
<dbReference type="Pfam" id="PF08378">
    <property type="entry name" value="NERD"/>
    <property type="match status" value="1"/>
</dbReference>
<sequence>MAILYPSTGPRSNNSIKAEPQVYSLLKSLDDSFTIIHSIAWLMYDREGKERSSIGEIDFIIFHPSYGVIAIEVKGGLVHLDEDGFYYDGNNHSKEKIRIYPIEQLNRGLWKLQNLLLPYLEGLKVSRVFIFPESNLRELPISIKHEESNLVIQKPDIANFEKKLVKIISKQKQSHNVPNYSNSDIKRAINKLLPKCRSLSFLSDQIDYNKKFLKFTQEQFECARTAILKQNFIITGWPGSGKTIILIQLARYFSKNNIKVLFLTHNTLLRKKISDSLRDHRNCSVSTLYSYIGTVPDIKNTQQTARELKKALSNKDKTNYDVVITDESQSFHSSYWEAIYESFREKRIIVSLDDSQKLSFENGCDLNFLESLFEERAYTLSESLRVPKKVCERIKLFELPKHAIINKRELNESSLLEIVTEDIEREIKKVFQQLNQEGVSEREICVLAPFSSGKIPSGIVPQGVEVESIGRFRGLEKPVVIIYGTSPISNRELFCSYSRATTKCISILDYKMVTKGHFEDLSKDLKKHRLEEIEKISNSQKNKTLINDLDLDLEIINKDLLDIYWSKKYNFLFVPPHPINPILSVAFSDYFHKKSKTPICYYFPDSENIFFLSHQDEHNSALKSKISYCEKCKEKSFKNEACISCIKNKERKFNLKNEIKKEIKLILENKNKTPEQKKNLPTTLSIILSIIKSPKLFGIKKIIKLIENRYPDNTSLFLIHYLVAVVVIHRQKNIFSLADIVDYLCCNIDEYLEKKQSIAGKSGYIRDILITENIIIETKKTKFYSLSTEFENELYYS</sequence>
<dbReference type="InterPro" id="IPR011528">
    <property type="entry name" value="NERD"/>
</dbReference>
<dbReference type="PATRIC" id="fig|717774.3.peg.3913"/>
<protein>
    <submittedName>
        <fullName evidence="2">NERD domain protein</fullName>
    </submittedName>
</protein>
<organism evidence="2 3">
    <name type="scientific">Marinomonas mediterranea (strain ATCC 700492 / JCM 21426 / NBRC 103028 / MMB-1)</name>
    <dbReference type="NCBI Taxonomy" id="717774"/>
    <lineage>
        <taxon>Bacteria</taxon>
        <taxon>Pseudomonadati</taxon>
        <taxon>Pseudomonadota</taxon>
        <taxon>Gammaproteobacteria</taxon>
        <taxon>Oceanospirillales</taxon>
        <taxon>Oceanospirillaceae</taxon>
        <taxon>Marinomonas</taxon>
    </lineage>
</organism>
<gene>
    <name evidence="2" type="ordered locus">Marme_3798</name>
</gene>
<dbReference type="InterPro" id="IPR014001">
    <property type="entry name" value="Helicase_ATP-bd"/>
</dbReference>
<dbReference type="OrthoDB" id="7066673at2"/>
<dbReference type="HOGENOM" id="CLU_340576_0_0_6"/>
<dbReference type="STRING" id="717774.Marme_3798"/>
<dbReference type="InterPro" id="IPR027417">
    <property type="entry name" value="P-loop_NTPase"/>
</dbReference>
<dbReference type="EMBL" id="CP002583">
    <property type="protein sequence ID" value="ADZ93008.1"/>
    <property type="molecule type" value="Genomic_DNA"/>
</dbReference>
<proteinExistence type="predicted"/>
<dbReference type="InterPro" id="IPR018647">
    <property type="entry name" value="SLFN_3-like_DNA/RNA_helicase"/>
</dbReference>
<dbReference type="SUPFAM" id="SSF52540">
    <property type="entry name" value="P-loop containing nucleoside triphosphate hydrolases"/>
    <property type="match status" value="1"/>
</dbReference>
<dbReference type="eggNOG" id="COG0210">
    <property type="taxonomic scope" value="Bacteria"/>
</dbReference>
<dbReference type="RefSeq" id="WP_013662910.1">
    <property type="nucleotide sequence ID" value="NC_015276.1"/>
</dbReference>
<evidence type="ECO:0000313" key="3">
    <source>
        <dbReference type="Proteomes" id="UP000001062"/>
    </source>
</evidence>
<dbReference type="Gene3D" id="3.40.50.300">
    <property type="entry name" value="P-loop containing nucleotide triphosphate hydrolases"/>
    <property type="match status" value="1"/>
</dbReference>
<evidence type="ECO:0000313" key="2">
    <source>
        <dbReference type="EMBL" id="ADZ93008.1"/>
    </source>
</evidence>
<name>F2JWZ1_MARM1</name>
<dbReference type="AlphaFoldDB" id="F2JWZ1"/>
<dbReference type="Proteomes" id="UP000001062">
    <property type="component" value="Chromosome"/>
</dbReference>
<evidence type="ECO:0000259" key="1">
    <source>
        <dbReference type="SMART" id="SM00487"/>
    </source>
</evidence>
<dbReference type="KEGG" id="mme:Marme_3798"/>
<keyword evidence="3" id="KW-1185">Reference proteome</keyword>
<accession>F2JWZ1</accession>
<feature type="domain" description="Helicase ATP-binding" evidence="1">
    <location>
        <begin position="211"/>
        <end position="397"/>
    </location>
</feature>
<dbReference type="SMART" id="SM00487">
    <property type="entry name" value="DEXDc"/>
    <property type="match status" value="1"/>
</dbReference>
<dbReference type="Pfam" id="PF09848">
    <property type="entry name" value="SLFN-g3_helicase"/>
    <property type="match status" value="1"/>
</dbReference>